<dbReference type="SUPFAM" id="SSF52172">
    <property type="entry name" value="CheY-like"/>
    <property type="match status" value="1"/>
</dbReference>
<feature type="region of interest" description="Disordered" evidence="5">
    <location>
        <begin position="1055"/>
        <end position="1111"/>
    </location>
</feature>
<dbReference type="PROSITE" id="PS50110">
    <property type="entry name" value="RESPONSE_REGULATORY"/>
    <property type="match status" value="1"/>
</dbReference>
<dbReference type="InterPro" id="IPR004358">
    <property type="entry name" value="Sig_transdc_His_kin-like_C"/>
</dbReference>
<feature type="compositionally biased region" description="Basic residues" evidence="5">
    <location>
        <begin position="1067"/>
        <end position="1077"/>
    </location>
</feature>
<dbReference type="GO" id="GO:0000155">
    <property type="term" value="F:phosphorelay sensor kinase activity"/>
    <property type="evidence" value="ECO:0007669"/>
    <property type="project" value="InterPro"/>
</dbReference>
<evidence type="ECO:0000256" key="2">
    <source>
        <dbReference type="ARBA" id="ARBA00022679"/>
    </source>
</evidence>
<keyword evidence="9" id="KW-1185">Reference proteome</keyword>
<dbReference type="SMART" id="SM00387">
    <property type="entry name" value="HATPase_c"/>
    <property type="match status" value="1"/>
</dbReference>
<dbReference type="InterPro" id="IPR050956">
    <property type="entry name" value="2C_system_His_kinase"/>
</dbReference>
<accession>A0A9W4XM71</accession>
<dbReference type="EMBL" id="CAOQHR010000007">
    <property type="protein sequence ID" value="CAI6337084.1"/>
    <property type="molecule type" value="Genomic_DNA"/>
</dbReference>
<proteinExistence type="predicted"/>
<dbReference type="FunFam" id="1.10.287.130:FF:000023">
    <property type="entry name" value="Sensor histidine kinase/response regulator, putative"/>
    <property type="match status" value="1"/>
</dbReference>
<dbReference type="InterPro" id="IPR036097">
    <property type="entry name" value="HisK_dim/P_sf"/>
</dbReference>
<dbReference type="PANTHER" id="PTHR43719:SF11">
    <property type="entry name" value="HISTIDINE KINASE_RESPONSE REGULATOR, PUTATIVE-RELATED"/>
    <property type="match status" value="1"/>
</dbReference>
<keyword evidence="1 4" id="KW-0597">Phosphoprotein</keyword>
<feature type="region of interest" description="Disordered" evidence="5">
    <location>
        <begin position="236"/>
        <end position="291"/>
    </location>
</feature>
<dbReference type="Pfam" id="PF01590">
    <property type="entry name" value="GAF"/>
    <property type="match status" value="1"/>
</dbReference>
<gene>
    <name evidence="8" type="ORF">PDIGIT_LOCUS10192</name>
</gene>
<keyword evidence="2" id="KW-0808">Transferase</keyword>
<dbReference type="InterPro" id="IPR005467">
    <property type="entry name" value="His_kinase_dom"/>
</dbReference>
<dbReference type="Proteomes" id="UP001152607">
    <property type="component" value="Unassembled WGS sequence"/>
</dbReference>
<dbReference type="Gene3D" id="1.10.287.130">
    <property type="match status" value="1"/>
</dbReference>
<dbReference type="Pfam" id="PF00072">
    <property type="entry name" value="Response_reg"/>
    <property type="match status" value="1"/>
</dbReference>
<dbReference type="InterPro" id="IPR011006">
    <property type="entry name" value="CheY-like_superfamily"/>
</dbReference>
<feature type="region of interest" description="Disordered" evidence="5">
    <location>
        <begin position="336"/>
        <end position="382"/>
    </location>
</feature>
<dbReference type="SMART" id="SM00388">
    <property type="entry name" value="HisKA"/>
    <property type="match status" value="1"/>
</dbReference>
<reference evidence="8" key="1">
    <citation type="submission" date="2023-01" db="EMBL/GenBank/DDBJ databases">
        <authorList>
            <person name="Van Ghelder C."/>
            <person name="Rancurel C."/>
        </authorList>
    </citation>
    <scope>NUCLEOTIDE SEQUENCE</scope>
    <source>
        <strain evidence="8">CNCM I-4278</strain>
    </source>
</reference>
<keyword evidence="3" id="KW-0418">Kinase</keyword>
<dbReference type="SUPFAM" id="SSF55781">
    <property type="entry name" value="GAF domain-like"/>
    <property type="match status" value="1"/>
</dbReference>
<dbReference type="InterPro" id="IPR029016">
    <property type="entry name" value="GAF-like_dom_sf"/>
</dbReference>
<feature type="compositionally biased region" description="Polar residues" evidence="5">
    <location>
        <begin position="450"/>
        <end position="460"/>
    </location>
</feature>
<evidence type="ECO:0000313" key="8">
    <source>
        <dbReference type="EMBL" id="CAI6337084.1"/>
    </source>
</evidence>
<dbReference type="Gene3D" id="3.30.565.10">
    <property type="entry name" value="Histidine kinase-like ATPase, C-terminal domain"/>
    <property type="match status" value="1"/>
</dbReference>
<feature type="compositionally biased region" description="Basic residues" evidence="5">
    <location>
        <begin position="616"/>
        <end position="625"/>
    </location>
</feature>
<dbReference type="InterPro" id="IPR003594">
    <property type="entry name" value="HATPase_dom"/>
</dbReference>
<feature type="modified residue" description="4-aspartylphosphate" evidence="4">
    <location>
        <position position="1168"/>
    </location>
</feature>
<dbReference type="InterPro" id="IPR003661">
    <property type="entry name" value="HisK_dim/P_dom"/>
</dbReference>
<dbReference type="SUPFAM" id="SSF55874">
    <property type="entry name" value="ATPase domain of HSP90 chaperone/DNA topoisomerase II/histidine kinase"/>
    <property type="match status" value="1"/>
</dbReference>
<evidence type="ECO:0000256" key="5">
    <source>
        <dbReference type="SAM" id="MobiDB-lite"/>
    </source>
</evidence>
<evidence type="ECO:0000259" key="7">
    <source>
        <dbReference type="PROSITE" id="PS50110"/>
    </source>
</evidence>
<dbReference type="InterPro" id="IPR003018">
    <property type="entry name" value="GAF"/>
</dbReference>
<dbReference type="SUPFAM" id="SSF47384">
    <property type="entry name" value="Homodimeric domain of signal transducing histidine kinase"/>
    <property type="match status" value="1"/>
</dbReference>
<feature type="compositionally biased region" description="Low complexity" evidence="5">
    <location>
        <begin position="347"/>
        <end position="381"/>
    </location>
</feature>
<feature type="region of interest" description="Disordered" evidence="5">
    <location>
        <begin position="616"/>
        <end position="640"/>
    </location>
</feature>
<dbReference type="SMART" id="SM00448">
    <property type="entry name" value="REC"/>
    <property type="match status" value="1"/>
</dbReference>
<evidence type="ECO:0000256" key="4">
    <source>
        <dbReference type="PROSITE-ProRule" id="PRU00169"/>
    </source>
</evidence>
<dbReference type="PANTHER" id="PTHR43719">
    <property type="entry name" value="TWO-COMPONENT HISTIDINE KINASE"/>
    <property type="match status" value="1"/>
</dbReference>
<protein>
    <submittedName>
        <fullName evidence="8">Uncharacterized protein</fullName>
    </submittedName>
</protein>
<dbReference type="AlphaFoldDB" id="A0A9W4XM71"/>
<dbReference type="CDD" id="cd00082">
    <property type="entry name" value="HisKA"/>
    <property type="match status" value="1"/>
</dbReference>
<dbReference type="Gene3D" id="3.30.450.40">
    <property type="match status" value="1"/>
</dbReference>
<dbReference type="InterPro" id="IPR001789">
    <property type="entry name" value="Sig_transdc_resp-reg_receiver"/>
</dbReference>
<dbReference type="Pfam" id="PF02518">
    <property type="entry name" value="HATPase_c"/>
    <property type="match status" value="1"/>
</dbReference>
<sequence>MDAPPSFESRRHREVHVRYGAVLNDIPPLFLDGKSHHSLPSDFKPQRSKDTSLTAFAQLACLHSGTDRAIISLTDDVRQHVVAEATPNLLLRSNRSHEASSDLWLGTVSAPRRWSPCEAVLEAWTNGSAPPQSAIIFSDLKEEDGYSQRPFATANPSLRFYAGVPLVSSKTGLVVGSLSVLDNEPRSGLEEHQIKYLQDLAITIVEHLDLFMIRDQYSRSEKLLRALMSFTEGCSNMRPFENESQRPLLPSGAEPSESRHDHQPSAHAKSSKPSLLPPGKRPKTSRQKSMRDLQKSILPTDSQSMFSRAASVMQKSSDLDGVLILDASIVGIGGHNDNFVPTEDGLEGSSSGETSSSPEESGECTSSPLQRQSSSSCESAQRTTQVLGFATKEHSDFGGDSPSMALESFPEKDLSRMFHAYPRGKVIGISVEGEPISSTDETTDESDSSKLLQTGSMESSEITHKNKTDGDVKATIALAIRKMLPEAVSVAFAPLWDYERSRWFAGCICWSNRSNRKLSEKVDLAYFKIFGHSIMSDLSRLDALAADQAKTSFVASISHELRSPLHGILGTLNFLEDTALDSFQISMINSLGACGQTLLDTIDHVLDHANITATKKRKSSSKRLRGPQAIQVSTKSSRRRHQRTLRNPAIDLKKVTEETLEAVISGQSYTLLQAEDWDGALPPASQSRRRSIYTILDIAAEDNWNYNVSGGSWRRVVMNLIGNALKYTESGYIHVSLRSSSSTDGSDNRIVSFTIKDTGKGMSQQFLANQAFQPFKQENSHAPGIGLGLSIVRQIIDSLGGNISVTSAPGKGTEVGLRFVLPRSETSPSLQHQPTQFMNILAQLQGRRICILTEPPTAQENNEDDTTSQGGMARFTSALTYTLTKHLDMDVVQTQQWDMQDTDLVICPEPQFSYLSNIRRQRTFGERAPITIFVAMDALEAATLRTDVRVRSKESVVEIMAQPCGPYKLAYVLDLCLNRYASPEENIWSPISTTPSPLPSLEHPLPIRHNFAVSSSNTSLSDPSLSRDDVASTASALRDGHSLTSVITDDSVYDIENSKTPTAPPRTLRHRPLHGPRHATANSMDVKSAMPLLTAPSSPGLSASSDPSMHKKGSSRVLIVDDNPINRKLLVTFLKKRSVLYAEAENGAEAVRMYQQASPMQFDVILMDISMPILDGLSASRQIRDHEQTKNSSRCCIIALTGLASASARLEAWSSGVDHYMTKPVNFKHLETVLGEEAGKSK</sequence>
<evidence type="ECO:0000259" key="6">
    <source>
        <dbReference type="PROSITE" id="PS50109"/>
    </source>
</evidence>
<dbReference type="PROSITE" id="PS50109">
    <property type="entry name" value="HIS_KIN"/>
    <property type="match status" value="1"/>
</dbReference>
<dbReference type="CDD" id="cd17546">
    <property type="entry name" value="REC_hyHK_CKI1_RcsC-like"/>
    <property type="match status" value="1"/>
</dbReference>
<evidence type="ECO:0000256" key="1">
    <source>
        <dbReference type="ARBA" id="ARBA00022553"/>
    </source>
</evidence>
<dbReference type="PRINTS" id="PR00344">
    <property type="entry name" value="BCTRLSENSOR"/>
</dbReference>
<feature type="region of interest" description="Disordered" evidence="5">
    <location>
        <begin position="1016"/>
        <end position="1035"/>
    </location>
</feature>
<feature type="domain" description="Response regulatory" evidence="7">
    <location>
        <begin position="1116"/>
        <end position="1238"/>
    </location>
</feature>
<organism evidence="8 9">
    <name type="scientific">Periconia digitata</name>
    <dbReference type="NCBI Taxonomy" id="1303443"/>
    <lineage>
        <taxon>Eukaryota</taxon>
        <taxon>Fungi</taxon>
        <taxon>Dikarya</taxon>
        <taxon>Ascomycota</taxon>
        <taxon>Pezizomycotina</taxon>
        <taxon>Dothideomycetes</taxon>
        <taxon>Pleosporomycetidae</taxon>
        <taxon>Pleosporales</taxon>
        <taxon>Massarineae</taxon>
        <taxon>Periconiaceae</taxon>
        <taxon>Periconia</taxon>
    </lineage>
</organism>
<feature type="region of interest" description="Disordered" evidence="5">
    <location>
        <begin position="435"/>
        <end position="466"/>
    </location>
</feature>
<feature type="compositionally biased region" description="Low complexity" evidence="5">
    <location>
        <begin position="1091"/>
        <end position="1107"/>
    </location>
</feature>
<evidence type="ECO:0000313" key="9">
    <source>
        <dbReference type="Proteomes" id="UP001152607"/>
    </source>
</evidence>
<name>A0A9W4XM71_9PLEO</name>
<dbReference type="OrthoDB" id="303614at2759"/>
<dbReference type="Pfam" id="PF00512">
    <property type="entry name" value="HisKA"/>
    <property type="match status" value="1"/>
</dbReference>
<evidence type="ECO:0000256" key="3">
    <source>
        <dbReference type="ARBA" id="ARBA00022777"/>
    </source>
</evidence>
<dbReference type="Gene3D" id="3.40.50.2300">
    <property type="match status" value="1"/>
</dbReference>
<dbReference type="InterPro" id="IPR036890">
    <property type="entry name" value="HATPase_C_sf"/>
</dbReference>
<comment type="caution">
    <text evidence="8">The sequence shown here is derived from an EMBL/GenBank/DDBJ whole genome shotgun (WGS) entry which is preliminary data.</text>
</comment>
<feature type="domain" description="Histidine kinase" evidence="6">
    <location>
        <begin position="556"/>
        <end position="823"/>
    </location>
</feature>